<protein>
    <recommendedName>
        <fullName evidence="1">Expansin-like EG45 domain-containing protein</fullName>
    </recommendedName>
</protein>
<name>A0AAP0K2M6_9MAGN</name>
<comment type="caution">
    <text evidence="2">The sequence shown here is derived from an EMBL/GenBank/DDBJ whole genome shotgun (WGS) entry which is preliminary data.</text>
</comment>
<dbReference type="PANTHER" id="PTHR31692:SF2">
    <property type="entry name" value="EXPANSIN-LIKE B1"/>
    <property type="match status" value="1"/>
</dbReference>
<dbReference type="PROSITE" id="PS50842">
    <property type="entry name" value="EXPANSIN_EG45"/>
    <property type="match status" value="1"/>
</dbReference>
<dbReference type="InterPro" id="IPR036749">
    <property type="entry name" value="Expansin_CBD_sf"/>
</dbReference>
<evidence type="ECO:0000313" key="2">
    <source>
        <dbReference type="EMBL" id="KAK9144687.1"/>
    </source>
</evidence>
<dbReference type="PANTHER" id="PTHR31692">
    <property type="entry name" value="EXPANSIN-B3"/>
    <property type="match status" value="1"/>
</dbReference>
<dbReference type="Gene3D" id="2.60.40.760">
    <property type="entry name" value="Expansin, cellulose-binding-like domain"/>
    <property type="match status" value="1"/>
</dbReference>
<dbReference type="SUPFAM" id="SSF49590">
    <property type="entry name" value="PHL pollen allergen"/>
    <property type="match status" value="1"/>
</dbReference>
<dbReference type="AlphaFoldDB" id="A0AAP0K2M6"/>
<dbReference type="InterPro" id="IPR007112">
    <property type="entry name" value="Expansin/allergen_DPBB_dom"/>
</dbReference>
<proteinExistence type="predicted"/>
<reference evidence="2 3" key="1">
    <citation type="submission" date="2024-01" db="EMBL/GenBank/DDBJ databases">
        <title>Genome assemblies of Stephania.</title>
        <authorList>
            <person name="Yang L."/>
        </authorList>
    </citation>
    <scope>NUCLEOTIDE SEQUENCE [LARGE SCALE GENOMIC DNA]</scope>
    <source>
        <strain evidence="2">QJT</strain>
        <tissue evidence="2">Leaf</tissue>
    </source>
</reference>
<dbReference type="InterPro" id="IPR007117">
    <property type="entry name" value="Expansin_CBD"/>
</dbReference>
<keyword evidence="3" id="KW-1185">Reference proteome</keyword>
<feature type="domain" description="Expansin-like EG45" evidence="1">
    <location>
        <begin position="182"/>
        <end position="257"/>
    </location>
</feature>
<organism evidence="2 3">
    <name type="scientific">Stephania japonica</name>
    <dbReference type="NCBI Taxonomy" id="461633"/>
    <lineage>
        <taxon>Eukaryota</taxon>
        <taxon>Viridiplantae</taxon>
        <taxon>Streptophyta</taxon>
        <taxon>Embryophyta</taxon>
        <taxon>Tracheophyta</taxon>
        <taxon>Spermatophyta</taxon>
        <taxon>Magnoliopsida</taxon>
        <taxon>Ranunculales</taxon>
        <taxon>Menispermaceae</taxon>
        <taxon>Menispermoideae</taxon>
        <taxon>Cissampelideae</taxon>
        <taxon>Stephania</taxon>
    </lineage>
</organism>
<dbReference type="InterPro" id="IPR036908">
    <property type="entry name" value="RlpA-like_sf"/>
</dbReference>
<gene>
    <name evidence="2" type="ORF">Sjap_004590</name>
</gene>
<evidence type="ECO:0000313" key="3">
    <source>
        <dbReference type="Proteomes" id="UP001417504"/>
    </source>
</evidence>
<dbReference type="EMBL" id="JBBNAE010000002">
    <property type="protein sequence ID" value="KAK9144687.1"/>
    <property type="molecule type" value="Genomic_DNA"/>
</dbReference>
<accession>A0AAP0K2M6</accession>
<dbReference type="Proteomes" id="UP001417504">
    <property type="component" value="Unassembled WGS sequence"/>
</dbReference>
<dbReference type="Pfam" id="PF01357">
    <property type="entry name" value="Expansin_C"/>
    <property type="match status" value="1"/>
</dbReference>
<sequence>MRVLPARVPTTLSVVCTRVLNLRGVVMPFFMLCDVAILPGEIFRACACWCSCCMAPCHSDYPYTRSRAAFYGTPMALALQRVLLPAAGYMRCKYIRIGDAPFATIKLYELFRFARRFTWDPNRVRSWYRRRDGSSGGSKRSLLKKLEIDRKLFMITCACWCSCCALCHSDYPYTRSRAAFYGTPMALALQVKCTIPSLCSQGAKVVVTDHGEGDRTDFILSPRAFAKLALPNKVSELKKYGVVDIKYQKISCEYPGNNIKIKIHESSRYPNYLAILIIYKGGKSEITAVELLQSKQWKAMRNAYGAIAGTCLTLQRRVLLPAAGYMRCKYIRIRYAHFATISTTYKFLCPSFILRVEIQLNNNANEAKMLP</sequence>
<dbReference type="SUPFAM" id="SSF50685">
    <property type="entry name" value="Barwin-like endoglucanases"/>
    <property type="match status" value="1"/>
</dbReference>
<evidence type="ECO:0000259" key="1">
    <source>
        <dbReference type="PROSITE" id="PS50842"/>
    </source>
</evidence>
<dbReference type="Gene3D" id="2.40.40.10">
    <property type="entry name" value="RlpA-like domain"/>
    <property type="match status" value="1"/>
</dbReference>